<dbReference type="Proteomes" id="UP000237749">
    <property type="component" value="Unassembled WGS sequence"/>
</dbReference>
<gene>
    <name evidence="10" type="ORF">BXY41_102403</name>
</gene>
<evidence type="ECO:0000256" key="3">
    <source>
        <dbReference type="ARBA" id="ARBA00022475"/>
    </source>
</evidence>
<dbReference type="GO" id="GO:0043190">
    <property type="term" value="C:ATP-binding cassette (ABC) transporter complex"/>
    <property type="evidence" value="ECO:0007669"/>
    <property type="project" value="InterPro"/>
</dbReference>
<evidence type="ECO:0000259" key="9">
    <source>
        <dbReference type="PROSITE" id="PS50928"/>
    </source>
</evidence>
<evidence type="ECO:0000256" key="7">
    <source>
        <dbReference type="ARBA" id="ARBA00023136"/>
    </source>
</evidence>
<dbReference type="GO" id="GO:0015184">
    <property type="term" value="F:L-cystine transmembrane transporter activity"/>
    <property type="evidence" value="ECO:0007669"/>
    <property type="project" value="TreeGrafter"/>
</dbReference>
<keyword evidence="5" id="KW-0029">Amino-acid transport</keyword>
<dbReference type="PANTHER" id="PTHR30614">
    <property type="entry name" value="MEMBRANE COMPONENT OF AMINO ACID ABC TRANSPORTER"/>
    <property type="match status" value="1"/>
</dbReference>
<feature type="transmembrane region" description="Helical" evidence="8">
    <location>
        <begin position="20"/>
        <end position="44"/>
    </location>
</feature>
<feature type="domain" description="ABC transmembrane type-1" evidence="9">
    <location>
        <begin position="18"/>
        <end position="209"/>
    </location>
</feature>
<dbReference type="InterPro" id="IPR043429">
    <property type="entry name" value="ArtM/GltK/GlnP/TcyL/YhdX-like"/>
</dbReference>
<dbReference type="Pfam" id="PF00528">
    <property type="entry name" value="BPD_transp_1"/>
    <property type="match status" value="1"/>
</dbReference>
<dbReference type="PROSITE" id="PS50928">
    <property type="entry name" value="ABC_TM1"/>
    <property type="match status" value="1"/>
</dbReference>
<proteinExistence type="inferred from homology"/>
<evidence type="ECO:0000256" key="6">
    <source>
        <dbReference type="ARBA" id="ARBA00022989"/>
    </source>
</evidence>
<accession>A0A2S6HXS7</accession>
<name>A0A2S6HXS7_9FIRM</name>
<evidence type="ECO:0000313" key="11">
    <source>
        <dbReference type="Proteomes" id="UP000237749"/>
    </source>
</evidence>
<keyword evidence="7 8" id="KW-0472">Membrane</keyword>
<dbReference type="NCBIfam" id="TIGR01726">
    <property type="entry name" value="HEQRo_perm_3TM"/>
    <property type="match status" value="1"/>
</dbReference>
<dbReference type="AlphaFoldDB" id="A0A2S6HXS7"/>
<dbReference type="InterPro" id="IPR000515">
    <property type="entry name" value="MetI-like"/>
</dbReference>
<evidence type="ECO:0000256" key="4">
    <source>
        <dbReference type="ARBA" id="ARBA00022692"/>
    </source>
</evidence>
<dbReference type="PANTHER" id="PTHR30614:SF0">
    <property type="entry name" value="L-CYSTINE TRANSPORT SYSTEM PERMEASE PROTEIN TCYL"/>
    <property type="match status" value="1"/>
</dbReference>
<dbReference type="EMBL" id="PTJA01000002">
    <property type="protein sequence ID" value="PPK82713.1"/>
    <property type="molecule type" value="Genomic_DNA"/>
</dbReference>
<comment type="caution">
    <text evidence="10">The sequence shown here is derived from an EMBL/GenBank/DDBJ whole genome shotgun (WGS) entry which is preliminary data.</text>
</comment>
<dbReference type="Gene3D" id="1.10.3720.10">
    <property type="entry name" value="MetI-like"/>
    <property type="match status" value="1"/>
</dbReference>
<sequence>MFDLSYFFSVFPVIASKLQVTLLLTLTAAVFSIIIGITIAVIAYYKIRIFYPITRFYLSILRGTPLVAQLYFFYYGLARVSEIVLNMKPLTAVALVLSLNTGAFMSESIRGALLSVDSGQKEAAAMMGMSELQTIRRIVLPQAFRVSLPALFNDLINLLKATSLAFMLGVRDIMGQAKSEGAQSFRYFEIYLAVMIIYWLLVLGFSHLHKIMDRKCMEMY</sequence>
<comment type="subcellular location">
    <subcellularLocation>
        <location evidence="1 8">Cell membrane</location>
        <topology evidence="1 8">Multi-pass membrane protein</topology>
    </subcellularLocation>
</comment>
<protein>
    <submittedName>
        <fullName evidence="10">Amino acid ABC transporter membrane protein (PAAT family)</fullName>
    </submittedName>
</protein>
<dbReference type="InterPro" id="IPR035906">
    <property type="entry name" value="MetI-like_sf"/>
</dbReference>
<reference evidence="10 11" key="1">
    <citation type="submission" date="2018-02" db="EMBL/GenBank/DDBJ databases">
        <title>Genomic Encyclopedia of Archaeal and Bacterial Type Strains, Phase II (KMG-II): from individual species to whole genera.</title>
        <authorList>
            <person name="Goeker M."/>
        </authorList>
    </citation>
    <scope>NUCLEOTIDE SEQUENCE [LARGE SCALE GENOMIC DNA]</scope>
    <source>
        <strain evidence="10 11">DSM 3808</strain>
    </source>
</reference>
<keyword evidence="6 8" id="KW-1133">Transmembrane helix</keyword>
<keyword evidence="4 8" id="KW-0812">Transmembrane</keyword>
<feature type="transmembrane region" description="Helical" evidence="8">
    <location>
        <begin position="190"/>
        <end position="209"/>
    </location>
</feature>
<dbReference type="InterPro" id="IPR010065">
    <property type="entry name" value="AA_ABC_transptr_permease_3TM"/>
</dbReference>
<evidence type="ECO:0000256" key="1">
    <source>
        <dbReference type="ARBA" id="ARBA00004651"/>
    </source>
</evidence>
<evidence type="ECO:0000256" key="2">
    <source>
        <dbReference type="ARBA" id="ARBA00022448"/>
    </source>
</evidence>
<dbReference type="OrthoDB" id="9805999at2"/>
<dbReference type="SUPFAM" id="SSF161098">
    <property type="entry name" value="MetI-like"/>
    <property type="match status" value="1"/>
</dbReference>
<dbReference type="CDD" id="cd06261">
    <property type="entry name" value="TM_PBP2"/>
    <property type="match status" value="1"/>
</dbReference>
<organism evidence="10 11">
    <name type="scientific">Lacrimispora xylanisolvens</name>
    <dbReference type="NCBI Taxonomy" id="384636"/>
    <lineage>
        <taxon>Bacteria</taxon>
        <taxon>Bacillati</taxon>
        <taxon>Bacillota</taxon>
        <taxon>Clostridia</taxon>
        <taxon>Lachnospirales</taxon>
        <taxon>Lachnospiraceae</taxon>
        <taxon>Lacrimispora</taxon>
    </lineage>
</organism>
<keyword evidence="11" id="KW-1185">Reference proteome</keyword>
<keyword evidence="2 8" id="KW-0813">Transport</keyword>
<evidence type="ECO:0000313" key="10">
    <source>
        <dbReference type="EMBL" id="PPK82713.1"/>
    </source>
</evidence>
<feature type="transmembrane region" description="Helical" evidence="8">
    <location>
        <begin position="56"/>
        <end position="77"/>
    </location>
</feature>
<evidence type="ECO:0000256" key="8">
    <source>
        <dbReference type="RuleBase" id="RU363032"/>
    </source>
</evidence>
<evidence type="ECO:0000256" key="5">
    <source>
        <dbReference type="ARBA" id="ARBA00022970"/>
    </source>
</evidence>
<comment type="similarity">
    <text evidence="8">Belongs to the binding-protein-dependent transport system permease family.</text>
</comment>
<keyword evidence="3" id="KW-1003">Cell membrane</keyword>